<dbReference type="Pfam" id="PF20684">
    <property type="entry name" value="Fung_rhodopsin"/>
    <property type="match status" value="1"/>
</dbReference>
<evidence type="ECO:0000313" key="9">
    <source>
        <dbReference type="EMBL" id="KAK0639670.1"/>
    </source>
</evidence>
<feature type="transmembrane region" description="Helical" evidence="7">
    <location>
        <begin position="12"/>
        <end position="31"/>
    </location>
</feature>
<evidence type="ECO:0000313" key="10">
    <source>
        <dbReference type="Proteomes" id="UP001174936"/>
    </source>
</evidence>
<keyword evidence="10" id="KW-1185">Reference proteome</keyword>
<proteinExistence type="inferred from homology"/>
<keyword evidence="4 7" id="KW-0472">Membrane</keyword>
<evidence type="ECO:0000259" key="8">
    <source>
        <dbReference type="Pfam" id="PF20684"/>
    </source>
</evidence>
<feature type="domain" description="Rhodopsin" evidence="8">
    <location>
        <begin position="27"/>
        <end position="264"/>
    </location>
</feature>
<feature type="transmembrane region" description="Helical" evidence="7">
    <location>
        <begin position="161"/>
        <end position="188"/>
    </location>
</feature>
<feature type="transmembrane region" description="Helical" evidence="7">
    <location>
        <begin position="43"/>
        <end position="68"/>
    </location>
</feature>
<evidence type="ECO:0000256" key="7">
    <source>
        <dbReference type="SAM" id="Phobius"/>
    </source>
</evidence>
<dbReference type="InterPro" id="IPR052337">
    <property type="entry name" value="SAT4-like"/>
</dbReference>
<feature type="transmembrane region" description="Helical" evidence="7">
    <location>
        <begin position="200"/>
        <end position="218"/>
    </location>
</feature>
<protein>
    <recommendedName>
        <fullName evidence="8">Rhodopsin domain-containing protein</fullName>
    </recommendedName>
</protein>
<keyword evidence="2 7" id="KW-0812">Transmembrane</keyword>
<gene>
    <name evidence="9" type="ORF">B0T16DRAFT_247129</name>
</gene>
<feature type="compositionally biased region" description="Polar residues" evidence="6">
    <location>
        <begin position="291"/>
        <end position="303"/>
    </location>
</feature>
<dbReference type="GO" id="GO:0016020">
    <property type="term" value="C:membrane"/>
    <property type="evidence" value="ECO:0007669"/>
    <property type="project" value="UniProtKB-SubCell"/>
</dbReference>
<feature type="transmembrane region" description="Helical" evidence="7">
    <location>
        <begin position="120"/>
        <end position="141"/>
    </location>
</feature>
<dbReference type="Proteomes" id="UP001174936">
    <property type="component" value="Unassembled WGS sequence"/>
</dbReference>
<evidence type="ECO:0000256" key="1">
    <source>
        <dbReference type="ARBA" id="ARBA00004141"/>
    </source>
</evidence>
<organism evidence="9 10">
    <name type="scientific">Cercophora newfieldiana</name>
    <dbReference type="NCBI Taxonomy" id="92897"/>
    <lineage>
        <taxon>Eukaryota</taxon>
        <taxon>Fungi</taxon>
        <taxon>Dikarya</taxon>
        <taxon>Ascomycota</taxon>
        <taxon>Pezizomycotina</taxon>
        <taxon>Sordariomycetes</taxon>
        <taxon>Sordariomycetidae</taxon>
        <taxon>Sordariales</taxon>
        <taxon>Lasiosphaeriaceae</taxon>
        <taxon>Cercophora</taxon>
    </lineage>
</organism>
<evidence type="ECO:0000256" key="6">
    <source>
        <dbReference type="SAM" id="MobiDB-lite"/>
    </source>
</evidence>
<dbReference type="AlphaFoldDB" id="A0AA39XTS9"/>
<sequence length="394" mass="42823">MAMGGKAPEAMAIMWTLTAVTWIFVVLRTYTRALIVRQFGADDYVFVLSGFMLLFYSIFLQVSAGYGFGQPVLALELDDAVRAVEWEMIGQTFAVIGMATAKVSLGLFLLRIVVEAWQKVVLWIASGATLVVSVIVAVLFWTQCLPPRALYDPRVKGTCSFGIAPFSLLLGVTCIVADFFFAAFPLVFIWKLNMKQKEKITIAASLSLGVIAGAAGIVRTVSLSGIASMNYTEDTVPLIIWSAVELAVTMICAGIPVLRPLYRRVTGAFSTAASKSASSNGGYYKHGAGNDTRSTNINLQDLSSSKDEGGAGGRGGKGDFSDANPKLGLRGTTTVTYIKGDNHSDEEILGWEFRQGQRENGIQIREHVDVRVERKESRSRGQDQRDKASVEEMV</sequence>
<name>A0AA39XTS9_9PEZI</name>
<keyword evidence="3 7" id="KW-1133">Transmembrane helix</keyword>
<reference evidence="9" key="1">
    <citation type="submission" date="2023-06" db="EMBL/GenBank/DDBJ databases">
        <title>Genome-scale phylogeny and comparative genomics of the fungal order Sordariales.</title>
        <authorList>
            <consortium name="Lawrence Berkeley National Laboratory"/>
            <person name="Hensen N."/>
            <person name="Bonometti L."/>
            <person name="Westerberg I."/>
            <person name="Brannstrom I.O."/>
            <person name="Guillou S."/>
            <person name="Cros-Aarteil S."/>
            <person name="Calhoun S."/>
            <person name="Haridas S."/>
            <person name="Kuo A."/>
            <person name="Mondo S."/>
            <person name="Pangilinan J."/>
            <person name="Riley R."/>
            <person name="Labutti K."/>
            <person name="Andreopoulos B."/>
            <person name="Lipzen A."/>
            <person name="Chen C."/>
            <person name="Yanf M."/>
            <person name="Daum C."/>
            <person name="Ng V."/>
            <person name="Clum A."/>
            <person name="Steindorff A."/>
            <person name="Ohm R."/>
            <person name="Martin F."/>
            <person name="Silar P."/>
            <person name="Natvig D."/>
            <person name="Lalanne C."/>
            <person name="Gautier V."/>
            <person name="Ament-Velasquez S.L."/>
            <person name="Kruys A."/>
            <person name="Hutchinson M.I."/>
            <person name="Powell A.J."/>
            <person name="Barry K."/>
            <person name="Miller A.N."/>
            <person name="Grigoriev I.V."/>
            <person name="Debuchy R."/>
            <person name="Gladieux P."/>
            <person name="Thoren M.H."/>
            <person name="Johannesson H."/>
        </authorList>
    </citation>
    <scope>NUCLEOTIDE SEQUENCE</scope>
    <source>
        <strain evidence="9">SMH2532-1</strain>
    </source>
</reference>
<feature type="region of interest" description="Disordered" evidence="6">
    <location>
        <begin position="371"/>
        <end position="394"/>
    </location>
</feature>
<accession>A0AA39XTS9</accession>
<comment type="caution">
    <text evidence="9">The sequence shown here is derived from an EMBL/GenBank/DDBJ whole genome shotgun (WGS) entry which is preliminary data.</text>
</comment>
<evidence type="ECO:0000256" key="2">
    <source>
        <dbReference type="ARBA" id="ARBA00022692"/>
    </source>
</evidence>
<dbReference type="PANTHER" id="PTHR33048:SF93">
    <property type="entry name" value="INTEGRAL MEMBRANE PROTEIN"/>
    <property type="match status" value="1"/>
</dbReference>
<comment type="similarity">
    <text evidence="5">Belongs to the SAT4 family.</text>
</comment>
<dbReference type="PANTHER" id="PTHR33048">
    <property type="entry name" value="PTH11-LIKE INTEGRAL MEMBRANE PROTEIN (AFU_ORTHOLOGUE AFUA_5G11245)"/>
    <property type="match status" value="1"/>
</dbReference>
<comment type="subcellular location">
    <subcellularLocation>
        <location evidence="1">Membrane</location>
        <topology evidence="1">Multi-pass membrane protein</topology>
    </subcellularLocation>
</comment>
<evidence type="ECO:0000256" key="5">
    <source>
        <dbReference type="ARBA" id="ARBA00038359"/>
    </source>
</evidence>
<dbReference type="InterPro" id="IPR049326">
    <property type="entry name" value="Rhodopsin_dom_fungi"/>
</dbReference>
<feature type="region of interest" description="Disordered" evidence="6">
    <location>
        <begin position="274"/>
        <end position="327"/>
    </location>
</feature>
<dbReference type="EMBL" id="JAULSV010000007">
    <property type="protein sequence ID" value="KAK0639670.1"/>
    <property type="molecule type" value="Genomic_DNA"/>
</dbReference>
<feature type="transmembrane region" description="Helical" evidence="7">
    <location>
        <begin position="238"/>
        <end position="258"/>
    </location>
</feature>
<feature type="transmembrane region" description="Helical" evidence="7">
    <location>
        <begin position="88"/>
        <end position="113"/>
    </location>
</feature>
<evidence type="ECO:0000256" key="4">
    <source>
        <dbReference type="ARBA" id="ARBA00023136"/>
    </source>
</evidence>
<evidence type="ECO:0000256" key="3">
    <source>
        <dbReference type="ARBA" id="ARBA00022989"/>
    </source>
</evidence>